<feature type="transmembrane region" description="Helical" evidence="5">
    <location>
        <begin position="145"/>
        <end position="165"/>
    </location>
</feature>
<feature type="non-terminal residue" evidence="7">
    <location>
        <position position="1"/>
    </location>
</feature>
<feature type="transmembrane region" description="Helical" evidence="5">
    <location>
        <begin position="265"/>
        <end position="290"/>
    </location>
</feature>
<proteinExistence type="predicted"/>
<dbReference type="InterPro" id="IPR017452">
    <property type="entry name" value="GPCR_Rhodpsn_7TM"/>
</dbReference>
<dbReference type="PANTHER" id="PTHR46709:SF9">
    <property type="entry name" value="G-PROTEIN COUPLED RECEPTORS FAMILY 1 PROFILE DOMAIN-CONTAINING PROTEIN"/>
    <property type="match status" value="1"/>
</dbReference>
<dbReference type="EMBL" id="CATQJA010002708">
    <property type="protein sequence ID" value="CAJ0586357.1"/>
    <property type="molecule type" value="Genomic_DNA"/>
</dbReference>
<feature type="transmembrane region" description="Helical" evidence="5">
    <location>
        <begin position="198"/>
        <end position="223"/>
    </location>
</feature>
<organism evidence="7 8">
    <name type="scientific">Mesorhabditis spiculigera</name>
    <dbReference type="NCBI Taxonomy" id="96644"/>
    <lineage>
        <taxon>Eukaryota</taxon>
        <taxon>Metazoa</taxon>
        <taxon>Ecdysozoa</taxon>
        <taxon>Nematoda</taxon>
        <taxon>Chromadorea</taxon>
        <taxon>Rhabditida</taxon>
        <taxon>Rhabditina</taxon>
        <taxon>Rhabditomorpha</taxon>
        <taxon>Rhabditoidea</taxon>
        <taxon>Rhabditidae</taxon>
        <taxon>Mesorhabditinae</taxon>
        <taxon>Mesorhabditis</taxon>
    </lineage>
</organism>
<reference evidence="7" key="1">
    <citation type="submission" date="2023-06" db="EMBL/GenBank/DDBJ databases">
        <authorList>
            <person name="Delattre M."/>
        </authorList>
    </citation>
    <scope>NUCLEOTIDE SEQUENCE</scope>
    <source>
        <strain evidence="7">AF72</strain>
    </source>
</reference>
<dbReference type="GO" id="GO:0004930">
    <property type="term" value="F:G protein-coupled receptor activity"/>
    <property type="evidence" value="ECO:0007669"/>
    <property type="project" value="InterPro"/>
</dbReference>
<gene>
    <name evidence="7" type="ORF">MSPICULIGERA_LOCUS24363</name>
</gene>
<feature type="transmembrane region" description="Helical" evidence="5">
    <location>
        <begin position="25"/>
        <end position="47"/>
    </location>
</feature>
<feature type="transmembrane region" description="Helical" evidence="5">
    <location>
        <begin position="100"/>
        <end position="124"/>
    </location>
</feature>
<dbReference type="InterPro" id="IPR000276">
    <property type="entry name" value="GPCR_Rhodpsn"/>
</dbReference>
<comment type="caution">
    <text evidence="7">The sequence shown here is derived from an EMBL/GenBank/DDBJ whole genome shotgun (WGS) entry which is preliminary data.</text>
</comment>
<dbReference type="PROSITE" id="PS50262">
    <property type="entry name" value="G_PROTEIN_RECEP_F1_2"/>
    <property type="match status" value="1"/>
</dbReference>
<evidence type="ECO:0000256" key="3">
    <source>
        <dbReference type="ARBA" id="ARBA00022989"/>
    </source>
</evidence>
<keyword evidence="2 5" id="KW-0812">Transmembrane</keyword>
<protein>
    <recommendedName>
        <fullName evidence="6">G-protein coupled receptors family 1 profile domain-containing protein</fullName>
    </recommendedName>
</protein>
<feature type="domain" description="G-protein coupled receptors family 1 profile" evidence="6">
    <location>
        <begin position="40"/>
        <end position="333"/>
    </location>
</feature>
<dbReference type="SUPFAM" id="SSF81321">
    <property type="entry name" value="Family A G protein-coupled receptor-like"/>
    <property type="match status" value="1"/>
</dbReference>
<evidence type="ECO:0000259" key="6">
    <source>
        <dbReference type="PROSITE" id="PS50262"/>
    </source>
</evidence>
<evidence type="ECO:0000256" key="1">
    <source>
        <dbReference type="ARBA" id="ARBA00004370"/>
    </source>
</evidence>
<dbReference type="PANTHER" id="PTHR46709">
    <property type="entry name" value="PROTEIN CBG23488-RELATED"/>
    <property type="match status" value="1"/>
</dbReference>
<dbReference type="AlphaFoldDB" id="A0AA36GI72"/>
<evidence type="ECO:0000313" key="8">
    <source>
        <dbReference type="Proteomes" id="UP001177023"/>
    </source>
</evidence>
<sequence length="415" mass="47117">MEPGGPAESACATENVGYDFVRFGLIVYIGTPIAILGVLCNCVLFRLFSKARSRRSPTLYLLILATFDLLMDLFYVPFFTVDALAIYGENVMLHEIWHTYAIFLYGAGKLVQFASTYIVLCATIERFIVVAEIHSLDFLVSERGRYCTIGVVLFGVFLLRLPAFFEYTIEYLPKCAAFQNYEFKPLLSSEDNYRIYNFYVMTVLHIFVPFALLLLLNISIVAVTKKKLRHIGWAATTFIDMPKITELIRKESISSAKKRRDELRYATWTMVSIVTSYLCCNTFSLFISIMENYFADNSLMYEPDGSSTQFYTLTSDLCSILVALNSLLRLFIYMLCSPSIRAELIKQCPLFAIFEGNLPKHGGICCRLGLTKKPQKTTVLTTNNNNNALDDDGSYGRDYRRSLIAAGYEQNGQML</sequence>
<keyword evidence="4 5" id="KW-0472">Membrane</keyword>
<comment type="subcellular location">
    <subcellularLocation>
        <location evidence="1">Membrane</location>
    </subcellularLocation>
</comment>
<dbReference type="PRINTS" id="PR00237">
    <property type="entry name" value="GPCRRHODOPSN"/>
</dbReference>
<evidence type="ECO:0000256" key="5">
    <source>
        <dbReference type="SAM" id="Phobius"/>
    </source>
</evidence>
<feature type="transmembrane region" description="Helical" evidence="5">
    <location>
        <begin position="310"/>
        <end position="336"/>
    </location>
</feature>
<dbReference type="Proteomes" id="UP001177023">
    <property type="component" value="Unassembled WGS sequence"/>
</dbReference>
<dbReference type="Pfam" id="PF00001">
    <property type="entry name" value="7tm_1"/>
    <property type="match status" value="1"/>
</dbReference>
<accession>A0AA36GI72</accession>
<keyword evidence="3 5" id="KW-1133">Transmembrane helix</keyword>
<dbReference type="CDD" id="cd14978">
    <property type="entry name" value="7tmA_FMRFamide_R-like"/>
    <property type="match status" value="1"/>
</dbReference>
<keyword evidence="8" id="KW-1185">Reference proteome</keyword>
<feature type="transmembrane region" description="Helical" evidence="5">
    <location>
        <begin position="59"/>
        <end position="80"/>
    </location>
</feature>
<evidence type="ECO:0000256" key="4">
    <source>
        <dbReference type="ARBA" id="ARBA00023136"/>
    </source>
</evidence>
<evidence type="ECO:0000256" key="2">
    <source>
        <dbReference type="ARBA" id="ARBA00022692"/>
    </source>
</evidence>
<dbReference type="GO" id="GO:0016020">
    <property type="term" value="C:membrane"/>
    <property type="evidence" value="ECO:0007669"/>
    <property type="project" value="UniProtKB-SubCell"/>
</dbReference>
<evidence type="ECO:0000313" key="7">
    <source>
        <dbReference type="EMBL" id="CAJ0586357.1"/>
    </source>
</evidence>
<name>A0AA36GI72_9BILA</name>
<dbReference type="Gene3D" id="1.20.1070.10">
    <property type="entry name" value="Rhodopsin 7-helix transmembrane proteins"/>
    <property type="match status" value="1"/>
</dbReference>